<name>A0ABX1TK18_9GAMM</name>
<reference evidence="2 3" key="1">
    <citation type="submission" date="2019-03" db="EMBL/GenBank/DDBJ databases">
        <title>Metabolic reconstructions from genomes of highly enriched 'Candidatus Accumulibacter' and 'Candidatus Competibacter' bioreactor populations.</title>
        <authorList>
            <person name="Annavajhala M.K."/>
            <person name="Welles L."/>
            <person name="Abbas B."/>
            <person name="Sorokin D."/>
            <person name="Park H."/>
            <person name="Van Loosdrecht M."/>
            <person name="Chandran K."/>
        </authorList>
    </citation>
    <scope>NUCLEOTIDE SEQUENCE [LARGE SCALE GENOMIC DNA]</scope>
    <source>
        <strain evidence="2 3">SBR_G</strain>
    </source>
</reference>
<comment type="caution">
    <text evidence="2">The sequence shown here is derived from an EMBL/GenBank/DDBJ whole genome shotgun (WGS) entry which is preliminary data.</text>
</comment>
<keyword evidence="3" id="KW-1185">Reference proteome</keyword>
<organism evidence="2 3">
    <name type="scientific">Candidatus Competibacter phosphatis</name>
    <dbReference type="NCBI Taxonomy" id="221280"/>
    <lineage>
        <taxon>Bacteria</taxon>
        <taxon>Pseudomonadati</taxon>
        <taxon>Pseudomonadota</taxon>
        <taxon>Gammaproteobacteria</taxon>
        <taxon>Candidatus Competibacteraceae</taxon>
        <taxon>Candidatus Competibacter</taxon>
    </lineage>
</organism>
<evidence type="ECO:0000313" key="3">
    <source>
        <dbReference type="Proteomes" id="UP000760480"/>
    </source>
</evidence>
<dbReference type="Proteomes" id="UP000760480">
    <property type="component" value="Unassembled WGS sequence"/>
</dbReference>
<feature type="region of interest" description="Disordered" evidence="1">
    <location>
        <begin position="215"/>
        <end position="245"/>
    </location>
</feature>
<dbReference type="EMBL" id="SPMZ01000030">
    <property type="protein sequence ID" value="NMQ19735.1"/>
    <property type="molecule type" value="Genomic_DNA"/>
</dbReference>
<gene>
    <name evidence="2" type="ORF">E4P82_11300</name>
</gene>
<accession>A0ABX1TK18</accession>
<feature type="compositionally biased region" description="Basic residues" evidence="1">
    <location>
        <begin position="215"/>
        <end position="232"/>
    </location>
</feature>
<protein>
    <submittedName>
        <fullName evidence="2">IS1 family transposase</fullName>
    </submittedName>
</protein>
<evidence type="ECO:0000313" key="2">
    <source>
        <dbReference type="EMBL" id="NMQ19735.1"/>
    </source>
</evidence>
<sequence length="332" mass="37388">MLVCPVCGSRDTTGHGRYETVHNGTRSLHACTSCGEVFSETTGTPMQGIKTPISKVAAALRLRGEGLGLRATARILGTHKNTLAAWERRFAGMKPTLMLYGWCHVFIQLTFEGDEIYTVVGQRVHPSDSTGWTAIILERASRFLVEQQCGRKDAILFKKVMRSVAMYMKRTQDTTFLSDGERHYGNALFELCAQTVRTGKRGRPRKTLPKGCRVRLKNKGSQRHRRGPKRPKYQAPQPEHPDTPRDIPKALIHANHLEGHNAALRRRNSAFRRRTNTYAKNADALQRTLDVHLLQHNFIRPHWTTGEVPAVRLGIMATPLRLEAVLMMPKAA</sequence>
<evidence type="ECO:0000256" key="1">
    <source>
        <dbReference type="SAM" id="MobiDB-lite"/>
    </source>
</evidence>
<proteinExistence type="predicted"/>